<evidence type="ECO:0000313" key="4">
    <source>
        <dbReference type="Proteomes" id="UP000701680"/>
    </source>
</evidence>
<protein>
    <submittedName>
        <fullName evidence="2">Rpn family recombination-promoting nuclease/putative transposase</fullName>
    </submittedName>
</protein>
<dbReference type="InterPro" id="IPR010106">
    <property type="entry name" value="RpnA"/>
</dbReference>
<accession>A0A850HEJ7</accession>
<proteinExistence type="predicted"/>
<gene>
    <name evidence="2" type="ORF">G5A66_03785</name>
    <name evidence="1" type="ORF">G5A75_04415</name>
</gene>
<dbReference type="EMBL" id="JAAIUO010000002">
    <property type="protein sequence ID" value="NSK14125.1"/>
    <property type="molecule type" value="Genomic_DNA"/>
</dbReference>
<dbReference type="PANTHER" id="PTHR41317:SF1">
    <property type="entry name" value="PD-(D_E)XK NUCLEASE FAMILY TRANSPOSASE"/>
    <property type="match status" value="1"/>
</dbReference>
<dbReference type="AlphaFoldDB" id="A0A850HEJ7"/>
<organism evidence="2 3">
    <name type="scientific">Dorea phocaeensis</name>
    <dbReference type="NCBI Taxonomy" id="2040291"/>
    <lineage>
        <taxon>Bacteria</taxon>
        <taxon>Bacillati</taxon>
        <taxon>Bacillota</taxon>
        <taxon>Clostridia</taxon>
        <taxon>Lachnospirales</taxon>
        <taxon>Lachnospiraceae</taxon>
        <taxon>Dorea</taxon>
    </lineage>
</organism>
<dbReference type="PANTHER" id="PTHR41317">
    <property type="entry name" value="PD-(D_E)XK NUCLEASE FAMILY TRANSPOSASE"/>
    <property type="match status" value="1"/>
</dbReference>
<sequence>MSRNKRLQDLTIKDNFMFCAVMSEEENCTRFLEMVLGFPISRIDVSYERNMVYHPEYKGIRLDVYAKDQNNKRYNVEMQVKRDVALVKRSRYYHSQMDMELLAAGTSYEELPDTFVIFLCDYDPFGRGLYCYTCGMQCKEDASVECDDGCQTIYLSTKGKNAEKLPESLVRFLKFVAADVEQSESDFEDEFVGQLQKSIHNVKESREMGERYMIFEEMMRDERKAGREEGRKEGREEGALLARRASIFELLEEMGRISEELEVRIHELSDEEQLKVLHKLAAKAESMEDFEEEAKKVLV</sequence>
<reference evidence="3 4" key="1">
    <citation type="journal article" date="2020" name="Cell Host Microbe">
        <title>Functional and Genomic Variation between Human-Derived Isolates of Lachnospiraceae Reveals Inter- and Intra-Species Diversity.</title>
        <authorList>
            <person name="Sorbara M.T."/>
            <person name="Littmann E.R."/>
            <person name="Fontana E."/>
            <person name="Moody T.U."/>
            <person name="Kohout C.E."/>
            <person name="Gjonbalaj M."/>
            <person name="Eaton V."/>
            <person name="Seok R."/>
            <person name="Leiner I.M."/>
            <person name="Pamer E.G."/>
        </authorList>
    </citation>
    <scope>NUCLEOTIDE SEQUENCE [LARGE SCALE GENOMIC DNA]</scope>
    <source>
        <strain evidence="2 3">MSK.17.11</strain>
        <strain evidence="1 4">MSK.17.38</strain>
    </source>
</reference>
<name>A0A850HEJ7_9FIRM</name>
<comment type="caution">
    <text evidence="2">The sequence shown here is derived from an EMBL/GenBank/DDBJ whole genome shotgun (WGS) entry which is preliminary data.</text>
</comment>
<dbReference type="Proteomes" id="UP000701680">
    <property type="component" value="Unassembled WGS sequence"/>
</dbReference>
<dbReference type="Pfam" id="PF12784">
    <property type="entry name" value="PDDEXK_2"/>
    <property type="match status" value="1"/>
</dbReference>
<dbReference type="Proteomes" id="UP000528555">
    <property type="component" value="Unassembled WGS sequence"/>
</dbReference>
<dbReference type="NCBIfam" id="TIGR01784">
    <property type="entry name" value="T_den_put_tspse"/>
    <property type="match status" value="1"/>
</dbReference>
<evidence type="ECO:0000313" key="2">
    <source>
        <dbReference type="EMBL" id="NVH57788.1"/>
    </source>
</evidence>
<dbReference type="RefSeq" id="WP_173814425.1">
    <property type="nucleotide sequence ID" value="NZ_JAAITX010000002.1"/>
</dbReference>
<dbReference type="EMBL" id="JAAITX010000002">
    <property type="protein sequence ID" value="NVH57788.1"/>
    <property type="molecule type" value="Genomic_DNA"/>
</dbReference>
<evidence type="ECO:0000313" key="1">
    <source>
        <dbReference type="EMBL" id="NSK14125.1"/>
    </source>
</evidence>
<keyword evidence="3" id="KW-1185">Reference proteome</keyword>
<evidence type="ECO:0000313" key="3">
    <source>
        <dbReference type="Proteomes" id="UP000528555"/>
    </source>
</evidence>
<reference evidence="2" key="2">
    <citation type="submission" date="2020-02" db="EMBL/GenBank/DDBJ databases">
        <authorList>
            <person name="Littmann E."/>
            <person name="Sorbara M."/>
        </authorList>
    </citation>
    <scope>NUCLEOTIDE SEQUENCE</scope>
    <source>
        <strain evidence="2">MSK.17.11</strain>
        <strain evidence="1">MSK.17.38</strain>
    </source>
</reference>